<evidence type="ECO:0000313" key="2">
    <source>
        <dbReference type="EMBL" id="KKN87038.1"/>
    </source>
</evidence>
<keyword evidence="1" id="KW-0812">Transmembrane</keyword>
<sequence>MLVGPGTLLIVGLIGGVGAAATYTSYAYAQQKGPELTKSLQSDLSPMLPEEGPPLPRGLNIKWPWRK</sequence>
<feature type="transmembrane region" description="Helical" evidence="1">
    <location>
        <begin position="6"/>
        <end position="29"/>
    </location>
</feature>
<evidence type="ECO:0000256" key="1">
    <source>
        <dbReference type="SAM" id="Phobius"/>
    </source>
</evidence>
<accession>A0A0F9X624</accession>
<keyword evidence="1" id="KW-0472">Membrane</keyword>
<proteinExistence type="predicted"/>
<gene>
    <name evidence="2" type="ORF">LCGC14_0263080</name>
</gene>
<organism evidence="2">
    <name type="scientific">marine sediment metagenome</name>
    <dbReference type="NCBI Taxonomy" id="412755"/>
    <lineage>
        <taxon>unclassified sequences</taxon>
        <taxon>metagenomes</taxon>
        <taxon>ecological metagenomes</taxon>
    </lineage>
</organism>
<keyword evidence="1" id="KW-1133">Transmembrane helix</keyword>
<dbReference type="AlphaFoldDB" id="A0A0F9X624"/>
<name>A0A0F9X624_9ZZZZ</name>
<protein>
    <submittedName>
        <fullName evidence="2">Uncharacterized protein</fullName>
    </submittedName>
</protein>
<comment type="caution">
    <text evidence="2">The sequence shown here is derived from an EMBL/GenBank/DDBJ whole genome shotgun (WGS) entry which is preliminary data.</text>
</comment>
<reference evidence="2" key="1">
    <citation type="journal article" date="2015" name="Nature">
        <title>Complex archaea that bridge the gap between prokaryotes and eukaryotes.</title>
        <authorList>
            <person name="Spang A."/>
            <person name="Saw J.H."/>
            <person name="Jorgensen S.L."/>
            <person name="Zaremba-Niedzwiedzka K."/>
            <person name="Martijn J."/>
            <person name="Lind A.E."/>
            <person name="van Eijk R."/>
            <person name="Schleper C."/>
            <person name="Guy L."/>
            <person name="Ettema T.J."/>
        </authorList>
    </citation>
    <scope>NUCLEOTIDE SEQUENCE</scope>
</reference>
<dbReference type="EMBL" id="LAZR01000142">
    <property type="protein sequence ID" value="KKN87038.1"/>
    <property type="molecule type" value="Genomic_DNA"/>
</dbReference>